<evidence type="ECO:0000256" key="2">
    <source>
        <dbReference type="ARBA" id="ARBA00023080"/>
    </source>
</evidence>
<keyword evidence="4" id="KW-1185">Reference proteome</keyword>
<dbReference type="SUPFAM" id="SSF51283">
    <property type="entry name" value="dUTPase-like"/>
    <property type="match status" value="1"/>
</dbReference>
<reference evidence="3 4" key="1">
    <citation type="journal article" date="2023" name="Nat. Microbiol.">
        <title>A compendium of viruses from methanogenic archaea reveals their diversity and adaptations to the gut environment.</title>
        <authorList>
            <person name="Medvedeva S."/>
            <person name="Borrel G."/>
            <person name="Krupovic M."/>
            <person name="Gribaldo S."/>
        </authorList>
    </citation>
    <scope>NUCLEOTIDE SEQUENCE [LARGE SCALE GENOMIC DNA]</scope>
</reference>
<dbReference type="Gene3D" id="2.70.40.10">
    <property type="match status" value="1"/>
</dbReference>
<dbReference type="InterPro" id="IPR033704">
    <property type="entry name" value="dUTPase_trimeric"/>
</dbReference>
<keyword evidence="2" id="KW-0546">Nucleotide metabolism</keyword>
<dbReference type="RefSeq" id="YP_013605269.1">
    <property type="nucleotide sequence ID" value="NC_133254.1"/>
</dbReference>
<dbReference type="Proteomes" id="UP001303695">
    <property type="component" value="Segment"/>
</dbReference>
<dbReference type="EMBL" id="BK063678">
    <property type="protein sequence ID" value="DBA35489.1"/>
    <property type="molecule type" value="Genomic_DNA"/>
</dbReference>
<dbReference type="PANTHER" id="PTHR42680">
    <property type="entry name" value="DCTP DEAMINASE"/>
    <property type="match status" value="1"/>
</dbReference>
<evidence type="ECO:0000313" key="4">
    <source>
        <dbReference type="Proteomes" id="UP001303695"/>
    </source>
</evidence>
<dbReference type="HAMAP" id="MF_00146">
    <property type="entry name" value="dCTP_deaminase"/>
    <property type="match status" value="1"/>
</dbReference>
<dbReference type="GO" id="GO:0008829">
    <property type="term" value="F:dCTP deaminase activity"/>
    <property type="evidence" value="ECO:0007669"/>
    <property type="project" value="InterPro"/>
</dbReference>
<proteinExistence type="inferred from homology"/>
<protein>
    <submittedName>
        <fullName evidence="3">dCTP deaminase</fullName>
    </submittedName>
</protein>
<sequence length="169" mass="19218">MSVLSDKDIFKRWRELFPYTPKSIAWFENKVQPASVDLSLDNVVKTIDGETFYLDEKSMYVLQPGEFILGSTVEYVTIPHDIVARVEGRSSVGRLGVMVHVTAGYIDPGFKGNITLELFNCSDKPFQLNFGDYLCQIVFETLSSPCKHPYDGKYQRDVGTVCSRWSLEK</sequence>
<dbReference type="CDD" id="cd07557">
    <property type="entry name" value="trimeric_dUTPase"/>
    <property type="match status" value="1"/>
</dbReference>
<evidence type="ECO:0000313" key="3">
    <source>
        <dbReference type="EMBL" id="DBA35489.1"/>
    </source>
</evidence>
<gene>
    <name evidence="3" type="ORF">vir249_00044</name>
</gene>
<keyword evidence="1" id="KW-0378">Hydrolase</keyword>
<dbReference type="GO" id="GO:0015949">
    <property type="term" value="P:nucleobase-containing small molecule interconversion"/>
    <property type="evidence" value="ECO:0007669"/>
    <property type="project" value="TreeGrafter"/>
</dbReference>
<dbReference type="PANTHER" id="PTHR42680:SF3">
    <property type="entry name" value="DCTP DEAMINASE"/>
    <property type="match status" value="1"/>
</dbReference>
<dbReference type="NCBIfam" id="TIGR02274">
    <property type="entry name" value="dCTP_deam"/>
    <property type="match status" value="1"/>
</dbReference>
<organism evidence="3 4">
    <name type="scientific">Caudoviricetes sp. vir249</name>
    <dbReference type="NCBI Taxonomy" id="3068355"/>
    <lineage>
        <taxon>Viruses</taxon>
        <taxon>Duplodnaviria</taxon>
        <taxon>Heunggongvirae</taxon>
        <taxon>Uroviricota</taxon>
        <taxon>Caudoviricetes</taxon>
    </lineage>
</organism>
<name>A0AA86XKE5_9CAUD</name>
<accession>A0AA86XKE5</accession>
<evidence type="ECO:0000256" key="1">
    <source>
        <dbReference type="ARBA" id="ARBA00022801"/>
    </source>
</evidence>
<dbReference type="InterPro" id="IPR011962">
    <property type="entry name" value="dCTP_deaminase"/>
</dbReference>
<dbReference type="GeneID" id="300198855"/>
<dbReference type="GO" id="GO:0006229">
    <property type="term" value="P:dUTP biosynthetic process"/>
    <property type="evidence" value="ECO:0007669"/>
    <property type="project" value="InterPro"/>
</dbReference>
<dbReference type="InterPro" id="IPR036157">
    <property type="entry name" value="dUTPase-like_sf"/>
</dbReference>
<dbReference type="Pfam" id="PF22769">
    <property type="entry name" value="DCD"/>
    <property type="match status" value="1"/>
</dbReference>